<evidence type="ECO:0000256" key="4">
    <source>
        <dbReference type="ARBA" id="ARBA00022723"/>
    </source>
</evidence>
<keyword evidence="5" id="KW-0378">Hydrolase</keyword>
<keyword evidence="6" id="KW-0862">Zinc</keyword>
<gene>
    <name evidence="11" type="primary">pgeF</name>
    <name evidence="11" type="ORF">EF096_00150</name>
</gene>
<evidence type="ECO:0000256" key="10">
    <source>
        <dbReference type="RuleBase" id="RU361274"/>
    </source>
</evidence>
<comment type="similarity">
    <text evidence="2 10">Belongs to the purine nucleoside phosphorylase YfiH/LACC1 family.</text>
</comment>
<evidence type="ECO:0000313" key="11">
    <source>
        <dbReference type="EMBL" id="ROZ88148.1"/>
    </source>
</evidence>
<dbReference type="CDD" id="cd16833">
    <property type="entry name" value="YfiH"/>
    <property type="match status" value="1"/>
</dbReference>
<comment type="catalytic activity">
    <reaction evidence="9">
        <text>S-methyl-5'-thioadenosine + phosphate = 5-(methylsulfanyl)-alpha-D-ribose 1-phosphate + adenine</text>
        <dbReference type="Rhea" id="RHEA:11852"/>
        <dbReference type="ChEBI" id="CHEBI:16708"/>
        <dbReference type="ChEBI" id="CHEBI:17509"/>
        <dbReference type="ChEBI" id="CHEBI:43474"/>
        <dbReference type="ChEBI" id="CHEBI:58533"/>
        <dbReference type="EC" id="2.4.2.28"/>
    </reaction>
    <physiologicalReaction direction="left-to-right" evidence="9">
        <dbReference type="Rhea" id="RHEA:11853"/>
    </physiologicalReaction>
</comment>
<comment type="catalytic activity">
    <reaction evidence="7">
        <text>adenosine + H2O + H(+) = inosine + NH4(+)</text>
        <dbReference type="Rhea" id="RHEA:24408"/>
        <dbReference type="ChEBI" id="CHEBI:15377"/>
        <dbReference type="ChEBI" id="CHEBI:15378"/>
        <dbReference type="ChEBI" id="CHEBI:16335"/>
        <dbReference type="ChEBI" id="CHEBI:17596"/>
        <dbReference type="ChEBI" id="CHEBI:28938"/>
        <dbReference type="EC" id="3.5.4.4"/>
    </reaction>
    <physiologicalReaction direction="left-to-right" evidence="7">
        <dbReference type="Rhea" id="RHEA:24409"/>
    </physiologicalReaction>
</comment>
<dbReference type="PANTHER" id="PTHR30616:SF2">
    <property type="entry name" value="PURINE NUCLEOSIDE PHOSPHORYLASE LACC1"/>
    <property type="match status" value="1"/>
</dbReference>
<dbReference type="EMBL" id="RKKU01000001">
    <property type="protein sequence ID" value="ROZ88148.1"/>
    <property type="molecule type" value="Genomic_DNA"/>
</dbReference>
<dbReference type="Proteomes" id="UP000275199">
    <property type="component" value="Unassembled WGS sequence"/>
</dbReference>
<name>A0ABX9XM66_9PSED</name>
<dbReference type="InterPro" id="IPR038371">
    <property type="entry name" value="Cu_polyphenol_OxRdtase_sf"/>
</dbReference>
<sequence length="243" mass="26107">MSPLWISAEWPAPANVRTCITTRRGGCSQGPWKGFNLGSHVGDEVSHVAANRAELQRVLGCAPAWLNQTHSTHLVKADATQVLDADASWTNERNIACTVMTADCLPVLFCNKDGTRVAAAHAGWRGLLDGILEQTIKGMGSPGYSLMAWLGPAIGSQEFEVGPEVRAAFISADAQSAAAFLPSARAGHYLADIYLLARQRLANAGVTAVYGGDLCTVSEPARYFSYRRDGQTGRFASLIWLRD</sequence>
<organism evidence="11 12">
    <name type="scientific">Pseudomonas neustonica</name>
    <dbReference type="NCBI Taxonomy" id="2487346"/>
    <lineage>
        <taxon>Bacteria</taxon>
        <taxon>Pseudomonadati</taxon>
        <taxon>Pseudomonadota</taxon>
        <taxon>Gammaproteobacteria</taxon>
        <taxon>Pseudomonadales</taxon>
        <taxon>Pseudomonadaceae</taxon>
        <taxon>Pseudomonas</taxon>
    </lineage>
</organism>
<accession>A0ABX9XM66</accession>
<evidence type="ECO:0000256" key="3">
    <source>
        <dbReference type="ARBA" id="ARBA00022679"/>
    </source>
</evidence>
<keyword evidence="12" id="KW-1185">Reference proteome</keyword>
<evidence type="ECO:0000256" key="6">
    <source>
        <dbReference type="ARBA" id="ARBA00022833"/>
    </source>
</evidence>
<comment type="catalytic activity">
    <reaction evidence="1">
        <text>inosine + phosphate = alpha-D-ribose 1-phosphate + hypoxanthine</text>
        <dbReference type="Rhea" id="RHEA:27646"/>
        <dbReference type="ChEBI" id="CHEBI:17368"/>
        <dbReference type="ChEBI" id="CHEBI:17596"/>
        <dbReference type="ChEBI" id="CHEBI:43474"/>
        <dbReference type="ChEBI" id="CHEBI:57720"/>
        <dbReference type="EC" id="2.4.2.1"/>
    </reaction>
    <physiologicalReaction direction="left-to-right" evidence="1">
        <dbReference type="Rhea" id="RHEA:27647"/>
    </physiologicalReaction>
</comment>
<evidence type="ECO:0000313" key="12">
    <source>
        <dbReference type="Proteomes" id="UP000275199"/>
    </source>
</evidence>
<protein>
    <recommendedName>
        <fullName evidence="10">Purine nucleoside phosphorylase</fullName>
    </recommendedName>
</protein>
<proteinExistence type="inferred from homology"/>
<dbReference type="InterPro" id="IPR003730">
    <property type="entry name" value="Cu_polyphenol_OxRdtase"/>
</dbReference>
<evidence type="ECO:0000256" key="5">
    <source>
        <dbReference type="ARBA" id="ARBA00022801"/>
    </source>
</evidence>
<dbReference type="InterPro" id="IPR011324">
    <property type="entry name" value="Cytotoxic_necrot_fac-like_cat"/>
</dbReference>
<dbReference type="Pfam" id="PF02578">
    <property type="entry name" value="Cu-oxidase_4"/>
    <property type="match status" value="1"/>
</dbReference>
<evidence type="ECO:0000256" key="2">
    <source>
        <dbReference type="ARBA" id="ARBA00007353"/>
    </source>
</evidence>
<dbReference type="RefSeq" id="WP_123887579.1">
    <property type="nucleotide sequence ID" value="NZ_RKKU01000001.1"/>
</dbReference>
<dbReference type="SUPFAM" id="SSF64438">
    <property type="entry name" value="CNF1/YfiH-like putative cysteine hydrolases"/>
    <property type="match status" value="1"/>
</dbReference>
<dbReference type="Gene3D" id="3.60.140.10">
    <property type="entry name" value="CNF1/YfiH-like putative cysteine hydrolases"/>
    <property type="match status" value="1"/>
</dbReference>
<comment type="caution">
    <text evidence="11">The sequence shown here is derived from an EMBL/GenBank/DDBJ whole genome shotgun (WGS) entry which is preliminary data.</text>
</comment>
<keyword evidence="4" id="KW-0479">Metal-binding</keyword>
<evidence type="ECO:0000256" key="1">
    <source>
        <dbReference type="ARBA" id="ARBA00000553"/>
    </source>
</evidence>
<evidence type="ECO:0000256" key="7">
    <source>
        <dbReference type="ARBA" id="ARBA00047989"/>
    </source>
</evidence>
<dbReference type="NCBIfam" id="TIGR00726">
    <property type="entry name" value="peptidoglycan editing factor PgeF"/>
    <property type="match status" value="1"/>
</dbReference>
<evidence type="ECO:0000256" key="9">
    <source>
        <dbReference type="ARBA" id="ARBA00049893"/>
    </source>
</evidence>
<keyword evidence="3" id="KW-0808">Transferase</keyword>
<comment type="catalytic activity">
    <reaction evidence="8">
        <text>adenosine + phosphate = alpha-D-ribose 1-phosphate + adenine</text>
        <dbReference type="Rhea" id="RHEA:27642"/>
        <dbReference type="ChEBI" id="CHEBI:16335"/>
        <dbReference type="ChEBI" id="CHEBI:16708"/>
        <dbReference type="ChEBI" id="CHEBI:43474"/>
        <dbReference type="ChEBI" id="CHEBI:57720"/>
        <dbReference type="EC" id="2.4.2.1"/>
    </reaction>
    <physiologicalReaction direction="left-to-right" evidence="8">
        <dbReference type="Rhea" id="RHEA:27643"/>
    </physiologicalReaction>
</comment>
<dbReference type="PANTHER" id="PTHR30616">
    <property type="entry name" value="UNCHARACTERIZED PROTEIN YFIH"/>
    <property type="match status" value="1"/>
</dbReference>
<evidence type="ECO:0000256" key="8">
    <source>
        <dbReference type="ARBA" id="ARBA00048968"/>
    </source>
</evidence>
<reference evidence="11 12" key="1">
    <citation type="submission" date="2018-11" db="EMBL/GenBank/DDBJ databases">
        <authorList>
            <person name="Jang G.I."/>
            <person name="Hwang C.Y."/>
        </authorList>
    </citation>
    <scope>NUCLEOTIDE SEQUENCE [LARGE SCALE GENOMIC DNA]</scope>
    <source>
        <strain evidence="11 12">SSM26</strain>
    </source>
</reference>